<protein>
    <submittedName>
        <fullName evidence="2">5,10-methylenetetrahydrofolate reductase</fullName>
    </submittedName>
</protein>
<evidence type="ECO:0000313" key="2">
    <source>
        <dbReference type="EMBL" id="HGU33502.1"/>
    </source>
</evidence>
<gene>
    <name evidence="2" type="ORF">ENS29_11670</name>
</gene>
<sequence>MHATIQKPIDEIVDHIDPNEKVFVVGCFNCAWKCHSGGPDETAAMAGRLITRGVRVVGYATPGPQGMSLCKLDNTRKVLREEYAEQTRQADSFLVLACGQGIHTVIDATDGAMVHPGCDTIFGGETVSATEIEEFCSLCGECVIEGTGGLCPMTLCSKQLLNGPCGGAENGHCEVDPEKSCGWILIYERLKQLGRTDLLESYRKPKNHAKWSRPRRLRVSPEEATFISLAGKHTVNNRN</sequence>
<organism evidence="2">
    <name type="scientific">Desulfatirhabdium butyrativorans</name>
    <dbReference type="NCBI Taxonomy" id="340467"/>
    <lineage>
        <taxon>Bacteria</taxon>
        <taxon>Pseudomonadati</taxon>
        <taxon>Thermodesulfobacteriota</taxon>
        <taxon>Desulfobacteria</taxon>
        <taxon>Desulfobacterales</taxon>
        <taxon>Desulfatirhabdiaceae</taxon>
        <taxon>Desulfatirhabdium</taxon>
    </lineage>
</organism>
<dbReference type="PANTHER" id="PTHR38755">
    <property type="entry name" value="5,10-METHYLENETETRAHYDROFOLATE REDUCTASE"/>
    <property type="match status" value="1"/>
</dbReference>
<feature type="domain" description="Methylene-tetrahydrofolate reductase C-terminal-like" evidence="1">
    <location>
        <begin position="116"/>
        <end position="208"/>
    </location>
</feature>
<reference evidence="2" key="1">
    <citation type="journal article" date="2020" name="mSystems">
        <title>Genome- and Community-Level Interaction Insights into Carbon Utilization and Element Cycling Functions of Hydrothermarchaeota in Hydrothermal Sediment.</title>
        <authorList>
            <person name="Zhou Z."/>
            <person name="Liu Y."/>
            <person name="Xu W."/>
            <person name="Pan J."/>
            <person name="Luo Z.H."/>
            <person name="Li M."/>
        </authorList>
    </citation>
    <scope>NUCLEOTIDE SEQUENCE [LARGE SCALE GENOMIC DNA]</scope>
    <source>
        <strain evidence="2">SpSt-477</strain>
    </source>
</reference>
<dbReference type="AlphaFoldDB" id="A0A7C4RT42"/>
<proteinExistence type="predicted"/>
<comment type="caution">
    <text evidence="2">The sequence shown here is derived from an EMBL/GenBank/DDBJ whole genome shotgun (WGS) entry which is preliminary data.</text>
</comment>
<evidence type="ECO:0000259" key="1">
    <source>
        <dbReference type="Pfam" id="PF12225"/>
    </source>
</evidence>
<accession>A0A7C4RT42</accession>
<dbReference type="Pfam" id="PF12225">
    <property type="entry name" value="DUF5981"/>
    <property type="match status" value="1"/>
</dbReference>
<dbReference type="PANTHER" id="PTHR38755:SF1">
    <property type="entry name" value="METHYLENE-TETRAHYDROFOLATE REDUCTASE C-TERMINAL DOMAIN-CONTAINING PROTEIN"/>
    <property type="match status" value="1"/>
</dbReference>
<dbReference type="EMBL" id="DSUH01000267">
    <property type="protein sequence ID" value="HGU33502.1"/>
    <property type="molecule type" value="Genomic_DNA"/>
</dbReference>
<name>A0A7C4RT42_9BACT</name>
<dbReference type="InterPro" id="IPR022026">
    <property type="entry name" value="DUF5981"/>
</dbReference>